<dbReference type="GO" id="GO:0071108">
    <property type="term" value="P:protein K48-linked deubiquitination"/>
    <property type="evidence" value="ECO:0007669"/>
    <property type="project" value="TreeGrafter"/>
</dbReference>
<dbReference type="PANTHER" id="PTHR18063:SF6">
    <property type="entry name" value="UBIQUITIN CARBOXYL-TERMINAL HYDROLASE"/>
    <property type="match status" value="1"/>
</dbReference>
<evidence type="ECO:0000313" key="4">
    <source>
        <dbReference type="EMBL" id="CAD7460321.1"/>
    </source>
</evidence>
<keyword evidence="2" id="KW-0833">Ubl conjugation pathway</keyword>
<dbReference type="PANTHER" id="PTHR18063">
    <property type="entry name" value="NF-E2 INDUCIBLE PROTEIN"/>
    <property type="match status" value="1"/>
</dbReference>
<protein>
    <recommendedName>
        <fullName evidence="2">Ubiquitin carboxyl-terminal hydrolase</fullName>
        <ecNumber evidence="2">3.4.19.12</ecNumber>
    </recommendedName>
</protein>
<dbReference type="EC" id="3.4.19.12" evidence="2"/>
<proteinExistence type="inferred from homology"/>
<keyword evidence="2" id="KW-0788">Thiol protease</keyword>
<dbReference type="GO" id="GO:0004843">
    <property type="term" value="F:cysteine-type deubiquitinase activity"/>
    <property type="evidence" value="ECO:0007669"/>
    <property type="project" value="UniProtKB-UniRule"/>
</dbReference>
<sequence>MSRSSPMTSLVLTDSSQLTADGFEKLPDQIMYPYVEPYDLQKHVSNPSKKAVCEPLVVSQELNELFQLVTDQGFLHEPRVVWESLSNIENDGYFVDGHFMSVPQNALETSSVITHQQLIGHE</sequence>
<dbReference type="GO" id="GO:0140934">
    <property type="term" value="F:histone deubiquitinase activity"/>
    <property type="evidence" value="ECO:0007669"/>
    <property type="project" value="UniProtKB-UniRule"/>
</dbReference>
<keyword evidence="2" id="KW-0378">Hydrolase</keyword>
<accession>A0A7R9NXW2</accession>
<evidence type="ECO:0000259" key="3">
    <source>
        <dbReference type="Pfam" id="PF04424"/>
    </source>
</evidence>
<dbReference type="GO" id="GO:0016807">
    <property type="term" value="F:cysteine-type carboxypeptidase activity"/>
    <property type="evidence" value="ECO:0007669"/>
    <property type="project" value="TreeGrafter"/>
</dbReference>
<dbReference type="EMBL" id="OE003605">
    <property type="protein sequence ID" value="CAD7460321.1"/>
    <property type="molecule type" value="Genomic_DNA"/>
</dbReference>
<organism evidence="4">
    <name type="scientific">Timema tahoe</name>
    <dbReference type="NCBI Taxonomy" id="61484"/>
    <lineage>
        <taxon>Eukaryota</taxon>
        <taxon>Metazoa</taxon>
        <taxon>Ecdysozoa</taxon>
        <taxon>Arthropoda</taxon>
        <taxon>Hexapoda</taxon>
        <taxon>Insecta</taxon>
        <taxon>Pterygota</taxon>
        <taxon>Neoptera</taxon>
        <taxon>Polyneoptera</taxon>
        <taxon>Phasmatodea</taxon>
        <taxon>Timematodea</taxon>
        <taxon>Timematoidea</taxon>
        <taxon>Timematidae</taxon>
        <taxon>Timema</taxon>
    </lineage>
</organism>
<comment type="catalytic activity">
    <reaction evidence="2">
        <text>Thiol-dependent hydrolysis of ester, thioester, amide, peptide and isopeptide bonds formed by the C-terminal Gly of ubiquitin (a 76-residue protein attached to proteins as an intracellular targeting signal).</text>
        <dbReference type="EC" id="3.4.19.12"/>
    </reaction>
</comment>
<reference evidence="4" key="1">
    <citation type="submission" date="2020-11" db="EMBL/GenBank/DDBJ databases">
        <authorList>
            <person name="Tran Van P."/>
        </authorList>
    </citation>
    <scope>NUCLEOTIDE SEQUENCE</scope>
</reference>
<evidence type="ECO:0000256" key="1">
    <source>
        <dbReference type="ARBA" id="ARBA00006616"/>
    </source>
</evidence>
<gene>
    <name evidence="4" type="ORF">TTEB3V08_LOCUS8255</name>
</gene>
<dbReference type="AlphaFoldDB" id="A0A7R9NXW2"/>
<comment type="function">
    <text evidence="2">Hydrolase that can specifically remove 'Lys-48'-linked conjugated ubiquitin from proteins. Has exodeubiquitinase activity and has a preference for long polyubiquitin chains. May play a regulatory role at the level of protein turnover.</text>
</comment>
<dbReference type="Pfam" id="PF04424">
    <property type="entry name" value="MINDY_DUB"/>
    <property type="match status" value="1"/>
</dbReference>
<dbReference type="GO" id="GO:1990380">
    <property type="term" value="F:K48-linked deubiquitinase activity"/>
    <property type="evidence" value="ECO:0007669"/>
    <property type="project" value="UniProtKB-UniRule"/>
</dbReference>
<keyword evidence="2" id="KW-0645">Protease</keyword>
<dbReference type="InterPro" id="IPR033979">
    <property type="entry name" value="MINDY_domain"/>
</dbReference>
<dbReference type="GO" id="GO:0005829">
    <property type="term" value="C:cytosol"/>
    <property type="evidence" value="ECO:0007669"/>
    <property type="project" value="TreeGrafter"/>
</dbReference>
<dbReference type="InterPro" id="IPR007518">
    <property type="entry name" value="MINDY"/>
</dbReference>
<evidence type="ECO:0000256" key="2">
    <source>
        <dbReference type="RuleBase" id="RU367139"/>
    </source>
</evidence>
<comment type="similarity">
    <text evidence="1 2">Belongs to the MINDY deubiquitinase family. FAM63 subfamily.</text>
</comment>
<feature type="domain" description="MINDY deubiquitinase" evidence="3">
    <location>
        <begin position="54"/>
        <end position="99"/>
    </location>
</feature>
<dbReference type="GO" id="GO:0006508">
    <property type="term" value="P:proteolysis"/>
    <property type="evidence" value="ECO:0007669"/>
    <property type="project" value="UniProtKB-KW"/>
</dbReference>
<dbReference type="GO" id="GO:0071944">
    <property type="term" value="C:cell periphery"/>
    <property type="evidence" value="ECO:0007669"/>
    <property type="project" value="TreeGrafter"/>
</dbReference>
<dbReference type="GO" id="GO:0036435">
    <property type="term" value="F:K48-linked polyubiquitin modification-dependent protein binding"/>
    <property type="evidence" value="ECO:0007669"/>
    <property type="project" value="UniProtKB-UniRule"/>
</dbReference>
<name>A0A7R9NXW2_9NEOP</name>